<name>A0ACD3AHF3_9AGAR</name>
<gene>
    <name evidence="1" type="ORF">BDN72DRAFT_845659</name>
</gene>
<accession>A0ACD3AHF3</accession>
<dbReference type="Proteomes" id="UP000308600">
    <property type="component" value="Unassembled WGS sequence"/>
</dbReference>
<protein>
    <submittedName>
        <fullName evidence="1">Uncharacterized protein</fullName>
    </submittedName>
</protein>
<dbReference type="EMBL" id="ML208440">
    <property type="protein sequence ID" value="TFK65328.1"/>
    <property type="molecule type" value="Genomic_DNA"/>
</dbReference>
<evidence type="ECO:0000313" key="1">
    <source>
        <dbReference type="EMBL" id="TFK65328.1"/>
    </source>
</evidence>
<reference evidence="1 2" key="1">
    <citation type="journal article" date="2019" name="Nat. Ecol. Evol.">
        <title>Megaphylogeny resolves global patterns of mushroom evolution.</title>
        <authorList>
            <person name="Varga T."/>
            <person name="Krizsan K."/>
            <person name="Foldi C."/>
            <person name="Dima B."/>
            <person name="Sanchez-Garcia M."/>
            <person name="Sanchez-Ramirez S."/>
            <person name="Szollosi G.J."/>
            <person name="Szarkandi J.G."/>
            <person name="Papp V."/>
            <person name="Albert L."/>
            <person name="Andreopoulos W."/>
            <person name="Angelini C."/>
            <person name="Antonin V."/>
            <person name="Barry K.W."/>
            <person name="Bougher N.L."/>
            <person name="Buchanan P."/>
            <person name="Buyck B."/>
            <person name="Bense V."/>
            <person name="Catcheside P."/>
            <person name="Chovatia M."/>
            <person name="Cooper J."/>
            <person name="Damon W."/>
            <person name="Desjardin D."/>
            <person name="Finy P."/>
            <person name="Geml J."/>
            <person name="Haridas S."/>
            <person name="Hughes K."/>
            <person name="Justo A."/>
            <person name="Karasinski D."/>
            <person name="Kautmanova I."/>
            <person name="Kiss B."/>
            <person name="Kocsube S."/>
            <person name="Kotiranta H."/>
            <person name="LaButti K.M."/>
            <person name="Lechner B.E."/>
            <person name="Liimatainen K."/>
            <person name="Lipzen A."/>
            <person name="Lukacs Z."/>
            <person name="Mihaltcheva S."/>
            <person name="Morgado L.N."/>
            <person name="Niskanen T."/>
            <person name="Noordeloos M.E."/>
            <person name="Ohm R.A."/>
            <person name="Ortiz-Santana B."/>
            <person name="Ovrebo C."/>
            <person name="Racz N."/>
            <person name="Riley R."/>
            <person name="Savchenko A."/>
            <person name="Shiryaev A."/>
            <person name="Soop K."/>
            <person name="Spirin V."/>
            <person name="Szebenyi C."/>
            <person name="Tomsovsky M."/>
            <person name="Tulloss R.E."/>
            <person name="Uehling J."/>
            <person name="Grigoriev I.V."/>
            <person name="Vagvolgyi C."/>
            <person name="Papp T."/>
            <person name="Martin F.M."/>
            <person name="Miettinen O."/>
            <person name="Hibbett D.S."/>
            <person name="Nagy L.G."/>
        </authorList>
    </citation>
    <scope>NUCLEOTIDE SEQUENCE [LARGE SCALE GENOMIC DNA]</scope>
    <source>
        <strain evidence="1 2">NL-1719</strain>
    </source>
</reference>
<keyword evidence="2" id="KW-1185">Reference proteome</keyword>
<proteinExistence type="predicted"/>
<sequence>MHQGKAKIPPSAMTDIDARRAKIDQAILTLQLRISDLRTQRNALAPISSLPEDVLAEVFQSTNDGLSTTCNSYRAFLVSWVCRLWRKVAVRSQRLWNYIDTPNPRLARLCLQRAPFLQLEFQLHHLNPSPSLTKLFGIIMPELKRTSTLSLRAKDSRPLLYLDEFATYPAPTLHSVSLKGVQLPEDTWKYPGIPPALRSLSLSKCRFHWDAPIFGAGLTSLIITLPSSPMSLSGFLNMLRHVTGLQTLHLANVFKSVSSSNSPLQRLAVHLPALTSFALSGCSTRRCTDILLGLTFTSQANVVLNLHDDLRGGATSSLPTVLQLLSGPCTEESPWVIDTISVLHGNCSQIQLLSERHSDWTTTKEAVVRITMDPCTIDASQILHSFLALNRDNLETVILDTDRLDVTITDDVWKQVFGGLQSVTKLKVRQGYANSFIDYLAREGRSIAAITSAMVIPPLTKEEARAHISFKELKILEIFRFSEQRVGTNFGDFLLAMTLRKEFNLKLVGLTFASCHFREFNMVALGGTSRLVHVCHEAELQEGEDKFISSRLYRP</sequence>
<organism evidence="1 2">
    <name type="scientific">Pluteus cervinus</name>
    <dbReference type="NCBI Taxonomy" id="181527"/>
    <lineage>
        <taxon>Eukaryota</taxon>
        <taxon>Fungi</taxon>
        <taxon>Dikarya</taxon>
        <taxon>Basidiomycota</taxon>
        <taxon>Agaricomycotina</taxon>
        <taxon>Agaricomycetes</taxon>
        <taxon>Agaricomycetidae</taxon>
        <taxon>Agaricales</taxon>
        <taxon>Pluteineae</taxon>
        <taxon>Pluteaceae</taxon>
        <taxon>Pluteus</taxon>
    </lineage>
</organism>
<evidence type="ECO:0000313" key="2">
    <source>
        <dbReference type="Proteomes" id="UP000308600"/>
    </source>
</evidence>